<dbReference type="Proteomes" id="UP000010798">
    <property type="component" value="Chromosome"/>
</dbReference>
<feature type="compositionally biased region" description="Basic and acidic residues" evidence="1">
    <location>
        <begin position="98"/>
        <end position="111"/>
    </location>
</feature>
<dbReference type="EMBL" id="CP003364">
    <property type="protein sequence ID" value="AGA30136.1"/>
    <property type="molecule type" value="Genomic_DNA"/>
</dbReference>
<evidence type="ECO:0000313" key="3">
    <source>
        <dbReference type="EMBL" id="AGA30136.1"/>
    </source>
</evidence>
<keyword evidence="2" id="KW-0732">Signal</keyword>
<protein>
    <submittedName>
        <fullName evidence="3">Uncharacterized protein</fullName>
    </submittedName>
</protein>
<feature type="chain" id="PRO_5003940994" evidence="2">
    <location>
        <begin position="30"/>
        <end position="111"/>
    </location>
</feature>
<feature type="signal peptide" evidence="2">
    <location>
        <begin position="1"/>
        <end position="29"/>
    </location>
</feature>
<feature type="region of interest" description="Disordered" evidence="1">
    <location>
        <begin position="82"/>
        <end position="111"/>
    </location>
</feature>
<dbReference type="AlphaFoldDB" id="L0DN85"/>
<dbReference type="HOGENOM" id="CLU_2156673_0_0_0"/>
<name>L0DN85_SINAD</name>
<dbReference type="KEGG" id="saci:Sinac_6025"/>
<proteinExistence type="predicted"/>
<accession>L0DN85</accession>
<keyword evidence="4" id="KW-1185">Reference proteome</keyword>
<evidence type="ECO:0000256" key="1">
    <source>
        <dbReference type="SAM" id="MobiDB-lite"/>
    </source>
</evidence>
<evidence type="ECO:0000313" key="4">
    <source>
        <dbReference type="Proteomes" id="UP000010798"/>
    </source>
</evidence>
<gene>
    <name evidence="3" type="ordered locus">Sinac_6025</name>
</gene>
<reference evidence="3 4" key="1">
    <citation type="submission" date="2012-02" db="EMBL/GenBank/DDBJ databases">
        <title>Complete sequence of chromosome of Singulisphaera acidiphila DSM 18658.</title>
        <authorList>
            <consortium name="US DOE Joint Genome Institute (JGI-PGF)"/>
            <person name="Lucas S."/>
            <person name="Copeland A."/>
            <person name="Lapidus A."/>
            <person name="Glavina del Rio T."/>
            <person name="Dalin E."/>
            <person name="Tice H."/>
            <person name="Bruce D."/>
            <person name="Goodwin L."/>
            <person name="Pitluck S."/>
            <person name="Peters L."/>
            <person name="Ovchinnikova G."/>
            <person name="Chertkov O."/>
            <person name="Kyrpides N."/>
            <person name="Mavromatis K."/>
            <person name="Ivanova N."/>
            <person name="Brettin T."/>
            <person name="Detter J.C."/>
            <person name="Han C."/>
            <person name="Larimer F."/>
            <person name="Land M."/>
            <person name="Hauser L."/>
            <person name="Markowitz V."/>
            <person name="Cheng J.-F."/>
            <person name="Hugenholtz P."/>
            <person name="Woyke T."/>
            <person name="Wu D."/>
            <person name="Tindall B."/>
            <person name="Pomrenke H."/>
            <person name="Brambilla E."/>
            <person name="Klenk H.-P."/>
            <person name="Eisen J.A."/>
        </authorList>
    </citation>
    <scope>NUCLEOTIDE SEQUENCE [LARGE SCALE GENOMIC DNA]</scope>
    <source>
        <strain evidence="4">ATCC BAA-1392 / DSM 18658 / VKM B-2454 / MOB10</strain>
    </source>
</reference>
<evidence type="ECO:0000256" key="2">
    <source>
        <dbReference type="SAM" id="SignalP"/>
    </source>
</evidence>
<sequence>MRQAQFQLRSLTALITVAALAMAFHQSWARAQRNSMGLSHRIVSTVFTTRAAQRPPTTSKVGNPLPLAGMLAVSLAFSRLDRRSSEDRIVSRPSPSQEVKRLERERLQVLR</sequence>
<organism evidence="3 4">
    <name type="scientific">Singulisphaera acidiphila (strain ATCC BAA-1392 / DSM 18658 / VKM B-2454 / MOB10)</name>
    <dbReference type="NCBI Taxonomy" id="886293"/>
    <lineage>
        <taxon>Bacteria</taxon>
        <taxon>Pseudomonadati</taxon>
        <taxon>Planctomycetota</taxon>
        <taxon>Planctomycetia</taxon>
        <taxon>Isosphaerales</taxon>
        <taxon>Isosphaeraceae</taxon>
        <taxon>Singulisphaera</taxon>
    </lineage>
</organism>